<dbReference type="GO" id="GO:0016491">
    <property type="term" value="F:oxidoreductase activity"/>
    <property type="evidence" value="ECO:0007669"/>
    <property type="project" value="InterPro"/>
</dbReference>
<sequence>MLPYHSLEEAQVALGRELTFAETLWFNYSAKKPDFLLHCHNTLFLCLFYSIAPVPLMLIELGGYNIFLKHKIQPAVRRTFKDMLKSYKNVMLAFAFAVGPLQFISYPTIKWIGIRTDLQLPSGWELFWQLLVYFIVEDYLNYWIHRMLHVKWAYEKIHKVHHQYTAPYGYSAPHAHWSEILILGIPSFIGPTLVPGHVTTFWLWFILRQLEAIDTHSGYDFPWNPTKYIPFYGGSAYHDYHHYVGLRSQSNFASIFTYCDYIYGTYKGYKYIKQMRKKDSPYSAIDDNDYKME</sequence>
<evidence type="ECO:0000256" key="4">
    <source>
        <dbReference type="ARBA" id="ARBA00022989"/>
    </source>
</evidence>
<organism evidence="8 9">
    <name type="scientific">Clitoria ternatea</name>
    <name type="common">Butterfly pea</name>
    <dbReference type="NCBI Taxonomy" id="43366"/>
    <lineage>
        <taxon>Eukaryota</taxon>
        <taxon>Viridiplantae</taxon>
        <taxon>Streptophyta</taxon>
        <taxon>Embryophyta</taxon>
        <taxon>Tracheophyta</taxon>
        <taxon>Spermatophyta</taxon>
        <taxon>Magnoliopsida</taxon>
        <taxon>eudicotyledons</taxon>
        <taxon>Gunneridae</taxon>
        <taxon>Pentapetalae</taxon>
        <taxon>rosids</taxon>
        <taxon>fabids</taxon>
        <taxon>Fabales</taxon>
        <taxon>Fabaceae</taxon>
        <taxon>Papilionoideae</taxon>
        <taxon>50 kb inversion clade</taxon>
        <taxon>NPAAA clade</taxon>
        <taxon>indigoferoid/millettioid clade</taxon>
        <taxon>Phaseoleae</taxon>
        <taxon>Clitoria</taxon>
    </lineage>
</organism>
<dbReference type="PANTHER" id="PTHR11863">
    <property type="entry name" value="STEROL DESATURASE"/>
    <property type="match status" value="1"/>
</dbReference>
<evidence type="ECO:0000256" key="1">
    <source>
        <dbReference type="ARBA" id="ARBA00004370"/>
    </source>
</evidence>
<feature type="domain" description="Fatty acid hydroxylase" evidence="7">
    <location>
        <begin position="131"/>
        <end position="265"/>
    </location>
</feature>
<evidence type="ECO:0000259" key="7">
    <source>
        <dbReference type="Pfam" id="PF04116"/>
    </source>
</evidence>
<dbReference type="InterPro" id="IPR050307">
    <property type="entry name" value="Sterol_Desaturase_Related"/>
</dbReference>
<keyword evidence="9" id="KW-1185">Reference proteome</keyword>
<comment type="subcellular location">
    <subcellularLocation>
        <location evidence="1">Membrane</location>
    </subcellularLocation>
</comment>
<reference evidence="8 9" key="1">
    <citation type="submission" date="2024-01" db="EMBL/GenBank/DDBJ databases">
        <title>The genomes of 5 underutilized Papilionoideae crops provide insights into root nodulation and disease resistance.</title>
        <authorList>
            <person name="Yuan L."/>
        </authorList>
    </citation>
    <scope>NUCLEOTIDE SEQUENCE [LARGE SCALE GENOMIC DNA]</scope>
    <source>
        <strain evidence="8">LY-2023</strain>
        <tissue evidence="8">Leaf</tissue>
    </source>
</reference>
<comment type="similarity">
    <text evidence="2">Belongs to the sterol desaturase family.</text>
</comment>
<feature type="transmembrane region" description="Helical" evidence="6">
    <location>
        <begin position="42"/>
        <end position="68"/>
    </location>
</feature>
<keyword evidence="3 6" id="KW-0812">Transmembrane</keyword>
<dbReference type="AlphaFoldDB" id="A0AAN9JA24"/>
<dbReference type="GO" id="GO:0008610">
    <property type="term" value="P:lipid biosynthetic process"/>
    <property type="evidence" value="ECO:0007669"/>
    <property type="project" value="InterPro"/>
</dbReference>
<evidence type="ECO:0000313" key="9">
    <source>
        <dbReference type="Proteomes" id="UP001359559"/>
    </source>
</evidence>
<dbReference type="GO" id="GO:0005506">
    <property type="term" value="F:iron ion binding"/>
    <property type="evidence" value="ECO:0007669"/>
    <property type="project" value="InterPro"/>
</dbReference>
<dbReference type="EMBL" id="JAYKXN010000004">
    <property type="protein sequence ID" value="KAK7294937.1"/>
    <property type="molecule type" value="Genomic_DNA"/>
</dbReference>
<protein>
    <recommendedName>
        <fullName evidence="7">Fatty acid hydroxylase domain-containing protein</fullName>
    </recommendedName>
</protein>
<keyword evidence="5 6" id="KW-0472">Membrane</keyword>
<gene>
    <name evidence="8" type="ORF">RJT34_17836</name>
</gene>
<evidence type="ECO:0000256" key="6">
    <source>
        <dbReference type="SAM" id="Phobius"/>
    </source>
</evidence>
<feature type="transmembrane region" description="Helical" evidence="6">
    <location>
        <begin position="89"/>
        <end position="106"/>
    </location>
</feature>
<dbReference type="GO" id="GO:0016020">
    <property type="term" value="C:membrane"/>
    <property type="evidence" value="ECO:0007669"/>
    <property type="project" value="UniProtKB-SubCell"/>
</dbReference>
<keyword evidence="4 6" id="KW-1133">Transmembrane helix</keyword>
<evidence type="ECO:0000256" key="3">
    <source>
        <dbReference type="ARBA" id="ARBA00022692"/>
    </source>
</evidence>
<evidence type="ECO:0000256" key="2">
    <source>
        <dbReference type="ARBA" id="ARBA00009324"/>
    </source>
</evidence>
<evidence type="ECO:0000313" key="8">
    <source>
        <dbReference type="EMBL" id="KAK7294937.1"/>
    </source>
</evidence>
<dbReference type="Proteomes" id="UP001359559">
    <property type="component" value="Unassembled WGS sequence"/>
</dbReference>
<dbReference type="InterPro" id="IPR006694">
    <property type="entry name" value="Fatty_acid_hydroxylase"/>
</dbReference>
<accession>A0AAN9JA24</accession>
<proteinExistence type="inferred from homology"/>
<feature type="transmembrane region" description="Helical" evidence="6">
    <location>
        <begin position="126"/>
        <end position="144"/>
    </location>
</feature>
<comment type="caution">
    <text evidence="8">The sequence shown here is derived from an EMBL/GenBank/DDBJ whole genome shotgun (WGS) entry which is preliminary data.</text>
</comment>
<evidence type="ECO:0000256" key="5">
    <source>
        <dbReference type="ARBA" id="ARBA00023136"/>
    </source>
</evidence>
<dbReference type="Pfam" id="PF04116">
    <property type="entry name" value="FA_hydroxylase"/>
    <property type="match status" value="1"/>
</dbReference>
<name>A0AAN9JA24_CLITE</name>